<comment type="caution">
    <text evidence="5">The sequence shown here is derived from an EMBL/GenBank/DDBJ whole genome shotgun (WGS) entry which is preliminary data.</text>
</comment>
<evidence type="ECO:0000313" key="6">
    <source>
        <dbReference type="Proteomes" id="UP000657372"/>
    </source>
</evidence>
<dbReference type="InterPro" id="IPR011250">
    <property type="entry name" value="OMP/PagP_B-barrel"/>
</dbReference>
<dbReference type="SUPFAM" id="SSF56925">
    <property type="entry name" value="OMPA-like"/>
    <property type="match status" value="1"/>
</dbReference>
<keyword evidence="2 3" id="KW-0732">Signal</keyword>
<feature type="chain" id="PRO_5045243922" evidence="3">
    <location>
        <begin position="21"/>
        <end position="191"/>
    </location>
</feature>
<reference evidence="5 6" key="1">
    <citation type="submission" date="2020-11" db="EMBL/GenBank/DDBJ databases">
        <title>WGS of Herminiimonas contaminans strain Marseille-Q4544 isolated from planarians Schmidtea mediterranea.</title>
        <authorList>
            <person name="Kangale L."/>
        </authorList>
    </citation>
    <scope>NUCLEOTIDE SEQUENCE [LARGE SCALE GENOMIC DNA]</scope>
    <source>
        <strain evidence="5 6">Marseille-Q4544</strain>
    </source>
</reference>
<dbReference type="Proteomes" id="UP000657372">
    <property type="component" value="Unassembled WGS sequence"/>
</dbReference>
<evidence type="ECO:0000256" key="3">
    <source>
        <dbReference type="SAM" id="SignalP"/>
    </source>
</evidence>
<evidence type="ECO:0000259" key="4">
    <source>
        <dbReference type="Pfam" id="PF13505"/>
    </source>
</evidence>
<dbReference type="EMBL" id="JADOEL010000001">
    <property type="protein sequence ID" value="MBF8176239.1"/>
    <property type="molecule type" value="Genomic_DNA"/>
</dbReference>
<protein>
    <submittedName>
        <fullName evidence="5">Porin family protein</fullName>
    </submittedName>
</protein>
<dbReference type="Gene3D" id="2.40.160.20">
    <property type="match status" value="1"/>
</dbReference>
<dbReference type="RefSeq" id="WP_195874433.1">
    <property type="nucleotide sequence ID" value="NZ_JADOEL010000001.1"/>
</dbReference>
<evidence type="ECO:0000256" key="2">
    <source>
        <dbReference type="ARBA" id="ARBA00022729"/>
    </source>
</evidence>
<keyword evidence="6" id="KW-1185">Reference proteome</keyword>
<feature type="domain" description="Outer membrane protein beta-barrel" evidence="4">
    <location>
        <begin position="7"/>
        <end position="190"/>
    </location>
</feature>
<comment type="subcellular location">
    <subcellularLocation>
        <location evidence="1">Cell outer membrane</location>
    </subcellularLocation>
</comment>
<evidence type="ECO:0000256" key="1">
    <source>
        <dbReference type="ARBA" id="ARBA00004442"/>
    </source>
</evidence>
<organism evidence="5 6">
    <name type="scientific">Herminiimonas contaminans</name>
    <dbReference type="NCBI Taxonomy" id="1111140"/>
    <lineage>
        <taxon>Bacteria</taxon>
        <taxon>Pseudomonadati</taxon>
        <taxon>Pseudomonadota</taxon>
        <taxon>Betaproteobacteria</taxon>
        <taxon>Burkholderiales</taxon>
        <taxon>Oxalobacteraceae</taxon>
        <taxon>Herminiimonas</taxon>
    </lineage>
</organism>
<gene>
    <name evidence="5" type="ORF">IXC47_00935</name>
</gene>
<feature type="signal peptide" evidence="3">
    <location>
        <begin position="1"/>
        <end position="20"/>
    </location>
</feature>
<dbReference type="Pfam" id="PF13505">
    <property type="entry name" value="OMP_b-brl"/>
    <property type="match status" value="1"/>
</dbReference>
<accession>A0ABS0EN89</accession>
<name>A0ABS0EN89_9BURK</name>
<dbReference type="InterPro" id="IPR027385">
    <property type="entry name" value="Beta-barrel_OMP"/>
</dbReference>
<sequence length="191" mass="21038">MSIKPLVFAVLSVVSAVSFADENDVGKFYLGLDAGSGKVKKKDPLNPSFRVTSETDRVDGGRLYVGYQITPKLSVELGAVRPSDYKQSATNGVFSYNARVETKNHDLAFFYKLPEVLPGLYVLGGATYSTINTTAEFPALRRTNSVRKTDTDFTWGGGYEARLFGNVDGRIMYARYAGTNLVTVGLKYRFK</sequence>
<proteinExistence type="predicted"/>
<evidence type="ECO:0000313" key="5">
    <source>
        <dbReference type="EMBL" id="MBF8176239.1"/>
    </source>
</evidence>